<sequence>MAVTTRRIWATTEDVLHTSRAARLSQYLGPLTLCLRTHFSSYPLLYAYEFDSRRKIGILACWMAEAVYQLRRYKVFTTFTG</sequence>
<dbReference type="Proteomes" id="UP000830671">
    <property type="component" value="Chromosome 1"/>
</dbReference>
<dbReference type="KEGG" id="clup:CLUP02_01133"/>
<evidence type="ECO:0000313" key="1">
    <source>
        <dbReference type="EMBL" id="UQC74482.1"/>
    </source>
</evidence>
<dbReference type="AlphaFoldDB" id="A0A9Q8W9E7"/>
<proteinExistence type="predicted"/>
<dbReference type="EMBL" id="CP019471">
    <property type="protein sequence ID" value="UQC74482.1"/>
    <property type="molecule type" value="Genomic_DNA"/>
</dbReference>
<protein>
    <submittedName>
        <fullName evidence="1">Uncharacterized protein</fullName>
    </submittedName>
</protein>
<dbReference type="RefSeq" id="XP_049136132.1">
    <property type="nucleotide sequence ID" value="XM_049280175.1"/>
</dbReference>
<dbReference type="GeneID" id="73335185"/>
<gene>
    <name evidence="1" type="ORF">CLUP02_01133</name>
</gene>
<evidence type="ECO:0000313" key="2">
    <source>
        <dbReference type="Proteomes" id="UP000830671"/>
    </source>
</evidence>
<name>A0A9Q8W9E7_9PEZI</name>
<organism evidence="1 2">
    <name type="scientific">Colletotrichum lupini</name>
    <dbReference type="NCBI Taxonomy" id="145971"/>
    <lineage>
        <taxon>Eukaryota</taxon>
        <taxon>Fungi</taxon>
        <taxon>Dikarya</taxon>
        <taxon>Ascomycota</taxon>
        <taxon>Pezizomycotina</taxon>
        <taxon>Sordariomycetes</taxon>
        <taxon>Hypocreomycetidae</taxon>
        <taxon>Glomerellales</taxon>
        <taxon>Glomerellaceae</taxon>
        <taxon>Colletotrichum</taxon>
        <taxon>Colletotrichum acutatum species complex</taxon>
    </lineage>
</organism>
<accession>A0A9Q8W9E7</accession>
<keyword evidence="2" id="KW-1185">Reference proteome</keyword>
<reference evidence="1" key="1">
    <citation type="journal article" date="2021" name="Mol. Plant Microbe Interact.">
        <title>Complete Genome Sequence of the Plant-Pathogenic Fungus Colletotrichum lupini.</title>
        <authorList>
            <person name="Baroncelli R."/>
            <person name="Pensec F."/>
            <person name="Da Lio D."/>
            <person name="Boufleur T."/>
            <person name="Vicente I."/>
            <person name="Sarrocco S."/>
            <person name="Picot A."/>
            <person name="Baraldi E."/>
            <person name="Sukno S."/>
            <person name="Thon M."/>
            <person name="Le Floch G."/>
        </authorList>
    </citation>
    <scope>NUCLEOTIDE SEQUENCE</scope>
    <source>
        <strain evidence="1">IMI 504893</strain>
    </source>
</reference>